<organism evidence="4 5">
    <name type="scientific">Lapidilactobacillus dextrinicus</name>
    <dbReference type="NCBI Taxonomy" id="51664"/>
    <lineage>
        <taxon>Bacteria</taxon>
        <taxon>Bacillati</taxon>
        <taxon>Bacillota</taxon>
        <taxon>Bacilli</taxon>
        <taxon>Lactobacillales</taxon>
        <taxon>Lactobacillaceae</taxon>
        <taxon>Lapidilactobacillus</taxon>
    </lineage>
</organism>
<dbReference type="Proteomes" id="UP000774947">
    <property type="component" value="Unassembled WGS sequence"/>
</dbReference>
<evidence type="ECO:0000256" key="2">
    <source>
        <dbReference type="ARBA" id="ARBA00022801"/>
    </source>
</evidence>
<dbReference type="PANTHER" id="PTHR35527:SF2">
    <property type="entry name" value="HYDROLASE"/>
    <property type="match status" value="1"/>
</dbReference>
<dbReference type="InterPro" id="IPR029132">
    <property type="entry name" value="CBAH/NAAA_C"/>
</dbReference>
<protein>
    <submittedName>
        <fullName evidence="4">Choloylglycine hydrolase family protein</fullName>
    </submittedName>
</protein>
<comment type="caution">
    <text evidence="4">The sequence shown here is derived from an EMBL/GenBank/DDBJ whole genome shotgun (WGS) entry which is preliminary data.</text>
</comment>
<dbReference type="AlphaFoldDB" id="A0A921B1Q1"/>
<proteinExistence type="inferred from homology"/>
<dbReference type="EMBL" id="DYXY01000012">
    <property type="protein sequence ID" value="HJE14540.1"/>
    <property type="molecule type" value="Genomic_DNA"/>
</dbReference>
<dbReference type="Pfam" id="PF02275">
    <property type="entry name" value="CBAH"/>
    <property type="match status" value="1"/>
</dbReference>
<evidence type="ECO:0000313" key="4">
    <source>
        <dbReference type="EMBL" id="HJE14540.1"/>
    </source>
</evidence>
<evidence type="ECO:0000256" key="1">
    <source>
        <dbReference type="ARBA" id="ARBA00006625"/>
    </source>
</evidence>
<feature type="domain" description="Choloylglycine hydrolase/NAAA C-terminal" evidence="3">
    <location>
        <begin position="2"/>
        <end position="313"/>
    </location>
</feature>
<dbReference type="PANTHER" id="PTHR35527">
    <property type="entry name" value="CHOLOYLGLYCINE HYDROLASE"/>
    <property type="match status" value="1"/>
</dbReference>
<dbReference type="GO" id="GO:0016787">
    <property type="term" value="F:hydrolase activity"/>
    <property type="evidence" value="ECO:0007669"/>
    <property type="project" value="UniProtKB-KW"/>
</dbReference>
<dbReference type="Gene3D" id="3.60.60.10">
    <property type="entry name" value="Penicillin V Acylase, Chain A"/>
    <property type="match status" value="1"/>
</dbReference>
<dbReference type="SUPFAM" id="SSF56235">
    <property type="entry name" value="N-terminal nucleophile aminohydrolases (Ntn hydrolases)"/>
    <property type="match status" value="1"/>
</dbReference>
<evidence type="ECO:0000259" key="3">
    <source>
        <dbReference type="Pfam" id="PF02275"/>
    </source>
</evidence>
<name>A0A921B1Q1_9LACO</name>
<keyword evidence="2 4" id="KW-0378">Hydrolase</keyword>
<dbReference type="InterPro" id="IPR052193">
    <property type="entry name" value="Peptidase_C59"/>
</dbReference>
<sequence length="328" mass="37012">MCTSLTLASSQGHYFLARTMDFDFELQGRPTYIPRHYQFNSDLGHTYTAQYGFLGTGRNIGEYILVDGVNEHGLSGAALYFNESVYQTSKNTAPDQVNLASHEVLNWILGNCRNINDLVEQLPRLNIVGAKNQLLQIVVPLHWIITDQTGRCVVLEACADGLKLLENPVGVMTNSPEFEWHLKNLSNYNHLQPEPHQQRQYGALKVKDFGPGAGALGLPGDYSSPSRFVRASFLRNYTVQQENDQATLNAMIHLLNNVDIVKGVKVMANGVVEYTQYRAYYNLSTHTYYIQPYQDQNLYEVKLTEALLQETQPQSFELPQSQTSVVLN</sequence>
<reference evidence="4" key="1">
    <citation type="journal article" date="2021" name="PeerJ">
        <title>Extensive microbial diversity within the chicken gut microbiome revealed by metagenomics and culture.</title>
        <authorList>
            <person name="Gilroy R."/>
            <person name="Ravi A."/>
            <person name="Getino M."/>
            <person name="Pursley I."/>
            <person name="Horton D.L."/>
            <person name="Alikhan N.F."/>
            <person name="Baker D."/>
            <person name="Gharbi K."/>
            <person name="Hall N."/>
            <person name="Watson M."/>
            <person name="Adriaenssens E.M."/>
            <person name="Foster-Nyarko E."/>
            <person name="Jarju S."/>
            <person name="Secka A."/>
            <person name="Antonio M."/>
            <person name="Oren A."/>
            <person name="Chaudhuri R.R."/>
            <person name="La Ragione R."/>
            <person name="Hildebrand F."/>
            <person name="Pallen M.J."/>
        </authorList>
    </citation>
    <scope>NUCLEOTIDE SEQUENCE</scope>
    <source>
        <strain evidence="4">CHK173-2119</strain>
    </source>
</reference>
<reference evidence="4" key="2">
    <citation type="submission" date="2021-09" db="EMBL/GenBank/DDBJ databases">
        <authorList>
            <person name="Gilroy R."/>
        </authorList>
    </citation>
    <scope>NUCLEOTIDE SEQUENCE</scope>
    <source>
        <strain evidence="4">CHK173-2119</strain>
    </source>
</reference>
<comment type="similarity">
    <text evidence="1">Belongs to the peptidase C59 family.</text>
</comment>
<dbReference type="InterPro" id="IPR029055">
    <property type="entry name" value="Ntn_hydrolases_N"/>
</dbReference>
<evidence type="ECO:0000313" key="5">
    <source>
        <dbReference type="Proteomes" id="UP000774947"/>
    </source>
</evidence>
<gene>
    <name evidence="4" type="ORF">K8W17_00480</name>
</gene>
<dbReference type="CDD" id="cd00542">
    <property type="entry name" value="Ntn_PVA"/>
    <property type="match status" value="1"/>
</dbReference>
<accession>A0A921B1Q1</accession>